<name>A0ABQ5GV12_9ASTR</name>
<protein>
    <recommendedName>
        <fullName evidence="4">Reverse transcriptase domain-containing protein</fullName>
    </recommendedName>
</protein>
<evidence type="ECO:0008006" key="4">
    <source>
        <dbReference type="Google" id="ProtNLM"/>
    </source>
</evidence>
<evidence type="ECO:0000313" key="3">
    <source>
        <dbReference type="Proteomes" id="UP001151760"/>
    </source>
</evidence>
<accession>A0ABQ5GV12</accession>
<gene>
    <name evidence="2" type="ORF">Tco_1045670</name>
</gene>
<dbReference type="EMBL" id="BQNB010018850">
    <property type="protein sequence ID" value="GJT78945.1"/>
    <property type="molecule type" value="Genomic_DNA"/>
</dbReference>
<sequence>MALTNEERISVSKENVSNGKWVKISIQKVHTLLEMEDNDDRKSFLDYLCIDLNYVEEQRNNLMSKHGNLVQELNTCKERLLVLKQAKLDLLTMQHVNTEILDIQEKDKNEANPDKTEHGNEKSAKNRSQSHNHLKWAGDDESLPDEDVPKENFKIYSNPLFEIDEEIISSEIDPLYNKEIDIFLASDDSVPLGIESDDYDSEGDVLFLKELLNNNSIPPPEYESFHVDLYNVPSSRRPPKKPPDDIESHPRNLTTIVVGDIFHVPNVLPTLYLDSDFPLLMIPSDPILFLSLDEFPHISFIRDPLSPVFDTLLLFSSENEDKVFTPGILASKEEKSPCLLSHRGFKAFKIVNDLSKSPMMISGEDIPILDVPFLHFYPL</sequence>
<proteinExistence type="predicted"/>
<feature type="region of interest" description="Disordered" evidence="1">
    <location>
        <begin position="104"/>
        <end position="148"/>
    </location>
</feature>
<dbReference type="Proteomes" id="UP001151760">
    <property type="component" value="Unassembled WGS sequence"/>
</dbReference>
<comment type="caution">
    <text evidence="2">The sequence shown here is derived from an EMBL/GenBank/DDBJ whole genome shotgun (WGS) entry which is preliminary data.</text>
</comment>
<evidence type="ECO:0000256" key="1">
    <source>
        <dbReference type="SAM" id="MobiDB-lite"/>
    </source>
</evidence>
<evidence type="ECO:0000313" key="2">
    <source>
        <dbReference type="EMBL" id="GJT78945.1"/>
    </source>
</evidence>
<reference evidence="2" key="1">
    <citation type="journal article" date="2022" name="Int. J. Mol. Sci.">
        <title>Draft Genome of Tanacetum Coccineum: Genomic Comparison of Closely Related Tanacetum-Family Plants.</title>
        <authorList>
            <person name="Yamashiro T."/>
            <person name="Shiraishi A."/>
            <person name="Nakayama K."/>
            <person name="Satake H."/>
        </authorList>
    </citation>
    <scope>NUCLEOTIDE SEQUENCE</scope>
</reference>
<reference evidence="2" key="2">
    <citation type="submission" date="2022-01" db="EMBL/GenBank/DDBJ databases">
        <authorList>
            <person name="Yamashiro T."/>
            <person name="Shiraishi A."/>
            <person name="Satake H."/>
            <person name="Nakayama K."/>
        </authorList>
    </citation>
    <scope>NUCLEOTIDE SEQUENCE</scope>
</reference>
<organism evidence="2 3">
    <name type="scientific">Tanacetum coccineum</name>
    <dbReference type="NCBI Taxonomy" id="301880"/>
    <lineage>
        <taxon>Eukaryota</taxon>
        <taxon>Viridiplantae</taxon>
        <taxon>Streptophyta</taxon>
        <taxon>Embryophyta</taxon>
        <taxon>Tracheophyta</taxon>
        <taxon>Spermatophyta</taxon>
        <taxon>Magnoliopsida</taxon>
        <taxon>eudicotyledons</taxon>
        <taxon>Gunneridae</taxon>
        <taxon>Pentapetalae</taxon>
        <taxon>asterids</taxon>
        <taxon>campanulids</taxon>
        <taxon>Asterales</taxon>
        <taxon>Asteraceae</taxon>
        <taxon>Asteroideae</taxon>
        <taxon>Anthemideae</taxon>
        <taxon>Anthemidinae</taxon>
        <taxon>Tanacetum</taxon>
    </lineage>
</organism>
<feature type="compositionally biased region" description="Basic and acidic residues" evidence="1">
    <location>
        <begin position="104"/>
        <end position="124"/>
    </location>
</feature>
<keyword evidence="3" id="KW-1185">Reference proteome</keyword>